<sequence length="109" mass="11691">MFGKSYGYSDEEVLDLGACCGCETSEVKVTNILTIGKKTLLPGTGWGCMVCQLPLDGAIAVVCDGCLAQLEQGQEVLIKYAVYGDASNKQRCDINDLTEEFGHKDIPHG</sequence>
<dbReference type="Proteomes" id="UP000222310">
    <property type="component" value="Unassembled WGS sequence"/>
</dbReference>
<dbReference type="RefSeq" id="WP_099065901.1">
    <property type="nucleotide sequence ID" value="NZ_LAHD01000002.1"/>
</dbReference>
<dbReference type="AlphaFoldDB" id="A0A9Q5ZGP7"/>
<evidence type="ECO:0000313" key="2">
    <source>
        <dbReference type="Proteomes" id="UP000222310"/>
    </source>
</evidence>
<organism evidence="1 2">
    <name type="scientific">Nostoc linckia z8</name>
    <dbReference type="NCBI Taxonomy" id="1628746"/>
    <lineage>
        <taxon>Bacteria</taxon>
        <taxon>Bacillati</taxon>
        <taxon>Cyanobacteriota</taxon>
        <taxon>Cyanophyceae</taxon>
        <taxon>Nostocales</taxon>
        <taxon>Nostocaceae</taxon>
        <taxon>Nostoc</taxon>
    </lineage>
</organism>
<gene>
    <name evidence="1" type="ORF">VF08_01125</name>
</gene>
<dbReference type="GeneID" id="57092092"/>
<proteinExistence type="predicted"/>
<dbReference type="EMBL" id="LAHD01000002">
    <property type="protein sequence ID" value="PHK07235.1"/>
    <property type="molecule type" value="Genomic_DNA"/>
</dbReference>
<accession>A0A9Q5ZGP7</accession>
<reference evidence="1 2" key="1">
    <citation type="submission" date="2015-02" db="EMBL/GenBank/DDBJ databases">
        <title>Nostoc linckia genome annotation.</title>
        <authorList>
            <person name="Zhou Z."/>
        </authorList>
    </citation>
    <scope>NUCLEOTIDE SEQUENCE [LARGE SCALE GENOMIC DNA]</scope>
    <source>
        <strain evidence="2">z8</strain>
    </source>
</reference>
<comment type="caution">
    <text evidence="1">The sequence shown here is derived from an EMBL/GenBank/DDBJ whole genome shotgun (WGS) entry which is preliminary data.</text>
</comment>
<name>A0A9Q5ZGP7_NOSLI</name>
<evidence type="ECO:0000313" key="1">
    <source>
        <dbReference type="EMBL" id="PHK07235.1"/>
    </source>
</evidence>
<protein>
    <submittedName>
        <fullName evidence="1">Uncharacterized protein</fullName>
    </submittedName>
</protein>